<reference evidence="1 2" key="1">
    <citation type="journal article" date="2022" name="bioRxiv">
        <title>The genome of the oomycete Peronosclerospora sorghi, a cosmopolitan pathogen of maize and sorghum, is inflated with dispersed pseudogenes.</title>
        <authorList>
            <person name="Fletcher K."/>
            <person name="Martin F."/>
            <person name="Isakeit T."/>
            <person name="Cavanaugh K."/>
            <person name="Magill C."/>
            <person name="Michelmore R."/>
        </authorList>
    </citation>
    <scope>NUCLEOTIDE SEQUENCE [LARGE SCALE GENOMIC DNA]</scope>
    <source>
        <strain evidence="1">P6</strain>
    </source>
</reference>
<dbReference type="EMBL" id="CM047580">
    <property type="protein sequence ID" value="KAI9922708.1"/>
    <property type="molecule type" value="Genomic_DNA"/>
</dbReference>
<keyword evidence="2" id="KW-1185">Reference proteome</keyword>
<accession>A0ACC0WX66</accession>
<organism evidence="1 2">
    <name type="scientific">Peronosclerospora sorghi</name>
    <dbReference type="NCBI Taxonomy" id="230839"/>
    <lineage>
        <taxon>Eukaryota</taxon>
        <taxon>Sar</taxon>
        <taxon>Stramenopiles</taxon>
        <taxon>Oomycota</taxon>
        <taxon>Peronosporomycetes</taxon>
        <taxon>Peronosporales</taxon>
        <taxon>Peronosporaceae</taxon>
        <taxon>Peronosclerospora</taxon>
    </lineage>
</organism>
<gene>
    <name evidence="1" type="ORF">PsorP6_001334</name>
</gene>
<comment type="caution">
    <text evidence="1">The sequence shown here is derived from an EMBL/GenBank/DDBJ whole genome shotgun (WGS) entry which is preliminary data.</text>
</comment>
<evidence type="ECO:0000313" key="2">
    <source>
        <dbReference type="Proteomes" id="UP001163321"/>
    </source>
</evidence>
<proteinExistence type="predicted"/>
<name>A0ACC0WX66_9STRA</name>
<protein>
    <submittedName>
        <fullName evidence="1">Uncharacterized protein</fullName>
    </submittedName>
</protein>
<sequence>MNRAPSGTQIKRVEKHQERSVQAIDKVEGKPTVQQPRNSVRKVKKTAKMVAMERNRSKKKNKERRSRQYLLEGDADDKKNKKNENILEIYALKEDSQFTTIK</sequence>
<evidence type="ECO:0000313" key="1">
    <source>
        <dbReference type="EMBL" id="KAI9922708.1"/>
    </source>
</evidence>
<dbReference type="Proteomes" id="UP001163321">
    <property type="component" value="Chromosome 1"/>
</dbReference>